<dbReference type="AlphaFoldDB" id="A0A1G2R7I0"/>
<evidence type="ECO:0000313" key="12">
    <source>
        <dbReference type="EMBL" id="OHA68518.1"/>
    </source>
</evidence>
<dbReference type="GO" id="GO:0000107">
    <property type="term" value="F:imidazoleglycerol-phosphate synthase activity"/>
    <property type="evidence" value="ECO:0007669"/>
    <property type="project" value="InterPro"/>
</dbReference>
<comment type="similarity">
    <text evidence="2 11">Belongs to the HisA/HisF family.</text>
</comment>
<name>A0A1G2R7I0_9BACT</name>
<evidence type="ECO:0000313" key="13">
    <source>
        <dbReference type="Proteomes" id="UP000178529"/>
    </source>
</evidence>
<evidence type="ECO:0000256" key="2">
    <source>
        <dbReference type="ARBA" id="ARBA00009667"/>
    </source>
</evidence>
<evidence type="ECO:0000256" key="1">
    <source>
        <dbReference type="ARBA" id="ARBA00005091"/>
    </source>
</evidence>
<evidence type="ECO:0000256" key="5">
    <source>
        <dbReference type="ARBA" id="ARBA00022605"/>
    </source>
</evidence>
<sequence>MLKKRLIACLLWNNGNIVQSIGFRHTNSVGNAITAVDFFHTWAIDEIIILDVSRDDTQREKFFEIIQELSSRLFIPLTIGGKIRDTQTMRRLFRLGADKIALNTEAVKNSLLITEAATMFGNQAVVVSIDAKEKDGEYKVYIKQGSEPTGLDPVEWAKTAEQKGAGEIFLTSIDRDGSRKGYDLALTKNVSEAVNIPVIASGGVGEWQHFVDGIVQGRADAVCAANIFHYFEQSTKKAKDYMLTNGIDVRKPVFYTINTPRNPKYAV</sequence>
<comment type="subunit">
    <text evidence="3">Heterodimer of HisH and HisF.</text>
</comment>
<reference evidence="12 13" key="1">
    <citation type="journal article" date="2016" name="Nat. Commun.">
        <title>Thousands of microbial genomes shed light on interconnected biogeochemical processes in an aquifer system.</title>
        <authorList>
            <person name="Anantharaman K."/>
            <person name="Brown C.T."/>
            <person name="Hug L.A."/>
            <person name="Sharon I."/>
            <person name="Castelle C.J."/>
            <person name="Probst A.J."/>
            <person name="Thomas B.C."/>
            <person name="Singh A."/>
            <person name="Wilkins M.J."/>
            <person name="Karaoz U."/>
            <person name="Brodie E.L."/>
            <person name="Williams K.H."/>
            <person name="Hubbard S.S."/>
            <person name="Banfield J.F."/>
        </authorList>
    </citation>
    <scope>NUCLEOTIDE SEQUENCE [LARGE SCALE GENOMIC DNA]</scope>
</reference>
<comment type="function">
    <text evidence="8">IGPS catalyzes the conversion of PRFAR and glutamine to IGP, AICAR and glutamate. The HisF subunit catalyzes the cyclization activity that produces IGP and AICAR from PRFAR using the ammonia provided by the HisH subunit.</text>
</comment>
<gene>
    <name evidence="12" type="ORF">A3J68_00410</name>
</gene>
<organism evidence="12 13">
    <name type="scientific">Candidatus Wildermuthbacteria bacterium RIFCSPHIGHO2_02_FULL_48_16</name>
    <dbReference type="NCBI Taxonomy" id="1802453"/>
    <lineage>
        <taxon>Bacteria</taxon>
        <taxon>Candidatus Wildermuthiibacteriota</taxon>
    </lineage>
</organism>
<dbReference type="GO" id="GO:0000105">
    <property type="term" value="P:L-histidine biosynthetic process"/>
    <property type="evidence" value="ECO:0007669"/>
    <property type="project" value="UniProtKB-UniPathway"/>
</dbReference>
<dbReference type="CDD" id="cd04731">
    <property type="entry name" value="HisF"/>
    <property type="match status" value="1"/>
</dbReference>
<dbReference type="SUPFAM" id="SSF51366">
    <property type="entry name" value="Ribulose-phoshate binding barrel"/>
    <property type="match status" value="1"/>
</dbReference>
<dbReference type="GO" id="GO:0016829">
    <property type="term" value="F:lyase activity"/>
    <property type="evidence" value="ECO:0007669"/>
    <property type="project" value="UniProtKB-KW"/>
</dbReference>
<comment type="catalytic activity">
    <reaction evidence="10">
        <text>5-[(5-phospho-1-deoxy-D-ribulos-1-ylimino)methylamino]-1-(5-phospho-beta-D-ribosyl)imidazole-4-carboxamide + L-glutamine = D-erythro-1-(imidazol-4-yl)glycerol 3-phosphate + 5-amino-1-(5-phospho-beta-D-ribosyl)imidazole-4-carboxamide + L-glutamate + H(+)</text>
        <dbReference type="Rhea" id="RHEA:24793"/>
        <dbReference type="ChEBI" id="CHEBI:15378"/>
        <dbReference type="ChEBI" id="CHEBI:29985"/>
        <dbReference type="ChEBI" id="CHEBI:58278"/>
        <dbReference type="ChEBI" id="CHEBI:58359"/>
        <dbReference type="ChEBI" id="CHEBI:58475"/>
        <dbReference type="ChEBI" id="CHEBI:58525"/>
        <dbReference type="EC" id="4.3.2.10"/>
    </reaction>
</comment>
<protein>
    <recommendedName>
        <fullName evidence="4">imidazole glycerol-phosphate synthase</fullName>
        <ecNumber evidence="4">4.3.2.10</ecNumber>
    </recommendedName>
    <alternativeName>
        <fullName evidence="9">IGP synthase cyclase subunit</fullName>
    </alternativeName>
</protein>
<accession>A0A1G2R7I0</accession>
<dbReference type="InterPro" id="IPR004651">
    <property type="entry name" value="HisF"/>
</dbReference>
<dbReference type="PANTHER" id="PTHR21235:SF2">
    <property type="entry name" value="IMIDAZOLE GLYCEROL PHOSPHATE SYNTHASE HISHF"/>
    <property type="match status" value="1"/>
</dbReference>
<dbReference type="Gene3D" id="3.20.20.70">
    <property type="entry name" value="Aldolase class I"/>
    <property type="match status" value="1"/>
</dbReference>
<dbReference type="InterPro" id="IPR050064">
    <property type="entry name" value="IGPS_HisA/HisF"/>
</dbReference>
<evidence type="ECO:0000256" key="3">
    <source>
        <dbReference type="ARBA" id="ARBA00011152"/>
    </source>
</evidence>
<dbReference type="PANTHER" id="PTHR21235">
    <property type="entry name" value="IMIDAZOLE GLYCEROL PHOSPHATE SYNTHASE SUBUNIT HISF/H IGP SYNTHASE SUBUNIT HISF/H"/>
    <property type="match status" value="1"/>
</dbReference>
<evidence type="ECO:0000256" key="9">
    <source>
        <dbReference type="ARBA" id="ARBA00030264"/>
    </source>
</evidence>
<dbReference type="InterPro" id="IPR013785">
    <property type="entry name" value="Aldolase_TIM"/>
</dbReference>
<dbReference type="EMBL" id="MHTY01000024">
    <property type="protein sequence ID" value="OHA68518.1"/>
    <property type="molecule type" value="Genomic_DNA"/>
</dbReference>
<evidence type="ECO:0000256" key="10">
    <source>
        <dbReference type="ARBA" id="ARBA00047838"/>
    </source>
</evidence>
<evidence type="ECO:0000256" key="6">
    <source>
        <dbReference type="ARBA" id="ARBA00023102"/>
    </source>
</evidence>
<keyword evidence="6 11" id="KW-0368">Histidine biosynthesis</keyword>
<dbReference type="Pfam" id="PF00977">
    <property type="entry name" value="His_biosynth"/>
    <property type="match status" value="1"/>
</dbReference>
<evidence type="ECO:0000256" key="4">
    <source>
        <dbReference type="ARBA" id="ARBA00012809"/>
    </source>
</evidence>
<dbReference type="InterPro" id="IPR011060">
    <property type="entry name" value="RibuloseP-bd_barrel"/>
</dbReference>
<evidence type="ECO:0000256" key="11">
    <source>
        <dbReference type="RuleBase" id="RU003657"/>
    </source>
</evidence>
<evidence type="ECO:0000256" key="8">
    <source>
        <dbReference type="ARBA" id="ARBA00025475"/>
    </source>
</evidence>
<dbReference type="EC" id="4.3.2.10" evidence="4"/>
<keyword evidence="7" id="KW-0456">Lyase</keyword>
<dbReference type="Proteomes" id="UP000178529">
    <property type="component" value="Unassembled WGS sequence"/>
</dbReference>
<keyword evidence="5 11" id="KW-0028">Amino-acid biosynthesis</keyword>
<proteinExistence type="inferred from homology"/>
<comment type="pathway">
    <text evidence="1">Amino-acid biosynthesis; L-histidine biosynthesis; L-histidine from 5-phospho-alpha-D-ribose 1-diphosphate: step 5/9.</text>
</comment>
<dbReference type="UniPathway" id="UPA00031">
    <property type="reaction ID" value="UER00010"/>
</dbReference>
<evidence type="ECO:0000256" key="7">
    <source>
        <dbReference type="ARBA" id="ARBA00023239"/>
    </source>
</evidence>
<comment type="caution">
    <text evidence="12">The sequence shown here is derived from an EMBL/GenBank/DDBJ whole genome shotgun (WGS) entry which is preliminary data.</text>
</comment>
<dbReference type="InterPro" id="IPR006062">
    <property type="entry name" value="His_biosynth"/>
</dbReference>